<dbReference type="HOGENOM" id="CLU_1503504_0_0_1"/>
<reference evidence="1" key="1">
    <citation type="submission" date="2011-11" db="EMBL/GenBank/DDBJ databases">
        <title>The Genome Sequence of Fusarium oxysporum II5.</title>
        <authorList>
            <consortium name="The Broad Institute Genome Sequencing Platform"/>
            <person name="Ma L.-J."/>
            <person name="Gale L.R."/>
            <person name="Schwartz D.C."/>
            <person name="Zhou S."/>
            <person name="Corby-Kistler H."/>
            <person name="Young S.K."/>
            <person name="Zeng Q."/>
            <person name="Gargeya S."/>
            <person name="Fitzgerald M."/>
            <person name="Haas B."/>
            <person name="Abouelleil A."/>
            <person name="Alvarado L."/>
            <person name="Arachchi H.M."/>
            <person name="Berlin A."/>
            <person name="Brown A."/>
            <person name="Chapman S.B."/>
            <person name="Chen Z."/>
            <person name="Dunbar C."/>
            <person name="Freedman E."/>
            <person name="Gearin G."/>
            <person name="Goldberg J."/>
            <person name="Griggs A."/>
            <person name="Gujja S."/>
            <person name="Heiman D."/>
            <person name="Howarth C."/>
            <person name="Larson L."/>
            <person name="Lui A."/>
            <person name="MacDonald P.J.P."/>
            <person name="Montmayeur A."/>
            <person name="Murphy C."/>
            <person name="Neiman D."/>
            <person name="Pearson M."/>
            <person name="Priest M."/>
            <person name="Roberts A."/>
            <person name="Saif S."/>
            <person name="Shea T."/>
            <person name="Shenoy N."/>
            <person name="Sisk P."/>
            <person name="Stolte C."/>
            <person name="Sykes S."/>
            <person name="Wortman J."/>
            <person name="Nusbaum C."/>
            <person name="Birren B."/>
        </authorList>
    </citation>
    <scope>NUCLEOTIDE SEQUENCE [LARGE SCALE GENOMIC DNA]</scope>
    <source>
        <strain evidence="1">54006</strain>
    </source>
</reference>
<name>X0IXJ1_FUSO5</name>
<organism evidence="1">
    <name type="scientific">Fusarium odoratissimum (strain NRRL 54006)</name>
    <dbReference type="NCBI Taxonomy" id="1089451"/>
    <lineage>
        <taxon>Eukaryota</taxon>
        <taxon>Fungi</taxon>
        <taxon>Dikarya</taxon>
        <taxon>Ascomycota</taxon>
        <taxon>Pezizomycotina</taxon>
        <taxon>Sordariomycetes</taxon>
        <taxon>Hypocreomycetidae</taxon>
        <taxon>Hypocreales</taxon>
        <taxon>Nectriaceae</taxon>
        <taxon>Fusarium</taxon>
        <taxon>Fusarium oxysporum species complex</taxon>
        <taxon>Fusarium oxysporum f. sp. cubense (strain race 4)</taxon>
    </lineage>
</organism>
<dbReference type="EMBL" id="JH658301">
    <property type="protein sequence ID" value="EXL93693.1"/>
    <property type="molecule type" value="Genomic_DNA"/>
</dbReference>
<dbReference type="GeneID" id="42038437"/>
<protein>
    <submittedName>
        <fullName evidence="1">Uncharacterized protein</fullName>
    </submittedName>
</protein>
<evidence type="ECO:0000313" key="1">
    <source>
        <dbReference type="EMBL" id="EXL93693.1"/>
    </source>
</evidence>
<dbReference type="AlphaFoldDB" id="X0IXJ1"/>
<proteinExistence type="predicted"/>
<dbReference type="Proteomes" id="UP000030685">
    <property type="component" value="Unassembled WGS sequence"/>
</dbReference>
<gene>
    <name evidence="1" type="ORF">FOIG_13262</name>
</gene>
<dbReference type="VEuPathDB" id="FungiDB:FOIG_13262"/>
<reference evidence="1" key="2">
    <citation type="submission" date="2012-05" db="EMBL/GenBank/DDBJ databases">
        <title>The Genome Annotation of Fusarium oxysporum II5.</title>
        <authorList>
            <consortium name="The Broad Institute Genomics Platform"/>
            <person name="Ma L.-J."/>
            <person name="Corby-Kistler H."/>
            <person name="Broz K."/>
            <person name="Gale L.R."/>
            <person name="Jonkers W."/>
            <person name="O'Donnell K."/>
            <person name="Ploetz R."/>
            <person name="Steinberg C."/>
            <person name="Schwartz D.C."/>
            <person name="VanEtten H."/>
            <person name="Zhou S."/>
            <person name="Young S.K."/>
            <person name="Zeng Q."/>
            <person name="Gargeya S."/>
            <person name="Fitzgerald M."/>
            <person name="Abouelleil A."/>
            <person name="Alvarado L."/>
            <person name="Chapman S.B."/>
            <person name="Gainer-Dewar J."/>
            <person name="Goldberg J."/>
            <person name="Griggs A."/>
            <person name="Gujja S."/>
            <person name="Hansen M."/>
            <person name="Howarth C."/>
            <person name="Imamovic A."/>
            <person name="Ireland A."/>
            <person name="Larimer J."/>
            <person name="McCowan C."/>
            <person name="Murphy C."/>
            <person name="Pearson M."/>
            <person name="Poon T.W."/>
            <person name="Priest M."/>
            <person name="Roberts A."/>
            <person name="Saif S."/>
            <person name="Shea T."/>
            <person name="Sykes S."/>
            <person name="Wortman J."/>
            <person name="Nusbaum C."/>
            <person name="Birren B."/>
        </authorList>
    </citation>
    <scope>NUCLEOTIDE SEQUENCE</scope>
    <source>
        <strain evidence="1">54006</strain>
    </source>
</reference>
<dbReference type="RefSeq" id="XP_031055783.1">
    <property type="nucleotide sequence ID" value="XM_031214412.1"/>
</dbReference>
<sequence>MAEAQIMWPLDENTVPHLLMSIGNGWAQDAVNSEDVSNKYSSWMEMKKDQLVKFFRTRPTKLQKPLDRNRLSEKPWNEAFSHISKRHPIRCVRLNPKISGNQTPEDIAAKYVSQEHSRLDISKLCHALLATTFYFDATERHHQIGNGRSVIKAPSKWKVFIFVTKHFATCIRETATFIS</sequence>
<accession>X0IXJ1</accession>